<dbReference type="CDD" id="cd19071">
    <property type="entry name" value="AKR_AKR1-5-like"/>
    <property type="match status" value="1"/>
</dbReference>
<dbReference type="RefSeq" id="XP_002175081.1">
    <property type="nucleotide sequence ID" value="XM_002175045.2"/>
</dbReference>
<feature type="domain" description="NADP-dependent oxidoreductase" evidence="6">
    <location>
        <begin position="29"/>
        <end position="261"/>
    </location>
</feature>
<evidence type="ECO:0000256" key="5">
    <source>
        <dbReference type="PIRSR" id="PIRSR000097-3"/>
    </source>
</evidence>
<dbReference type="PRINTS" id="PR00069">
    <property type="entry name" value="ALDKETRDTASE"/>
</dbReference>
<dbReference type="GO" id="GO:0016491">
    <property type="term" value="F:oxidoreductase activity"/>
    <property type="evidence" value="ECO:0007669"/>
    <property type="project" value="UniProtKB-KW"/>
</dbReference>
<organism evidence="7 8">
    <name type="scientific">Schizosaccharomyces japonicus (strain yFS275 / FY16936)</name>
    <name type="common">Fission yeast</name>
    <dbReference type="NCBI Taxonomy" id="402676"/>
    <lineage>
        <taxon>Eukaryota</taxon>
        <taxon>Fungi</taxon>
        <taxon>Dikarya</taxon>
        <taxon>Ascomycota</taxon>
        <taxon>Taphrinomycotina</taxon>
        <taxon>Schizosaccharomycetes</taxon>
        <taxon>Schizosaccharomycetales</taxon>
        <taxon>Schizosaccharomycetaceae</taxon>
        <taxon>Schizosaccharomyces</taxon>
    </lineage>
</organism>
<dbReference type="OrthoDB" id="416253at2759"/>
<evidence type="ECO:0000313" key="7">
    <source>
        <dbReference type="EMBL" id="EEB08788.1"/>
    </source>
</evidence>
<dbReference type="JaponicusDB" id="SJAG_03958"/>
<dbReference type="InterPro" id="IPR020471">
    <property type="entry name" value="AKR"/>
</dbReference>
<accession>B6K5I4</accession>
<evidence type="ECO:0000256" key="3">
    <source>
        <dbReference type="PIRSR" id="PIRSR000097-1"/>
    </source>
</evidence>
<dbReference type="Pfam" id="PF00248">
    <property type="entry name" value="Aldo_ket_red"/>
    <property type="match status" value="1"/>
</dbReference>
<proteinExistence type="inferred from homology"/>
<dbReference type="HOGENOM" id="CLU_023205_0_1_1"/>
<dbReference type="eggNOG" id="KOG1577">
    <property type="taxonomic scope" value="Eukaryota"/>
</dbReference>
<name>B6K5I4_SCHJY</name>
<reference evidence="7 8" key="1">
    <citation type="journal article" date="2011" name="Science">
        <title>Comparative functional genomics of the fission yeasts.</title>
        <authorList>
            <person name="Rhind N."/>
            <person name="Chen Z."/>
            <person name="Yassour M."/>
            <person name="Thompson D.A."/>
            <person name="Haas B.J."/>
            <person name="Habib N."/>
            <person name="Wapinski I."/>
            <person name="Roy S."/>
            <person name="Lin M.F."/>
            <person name="Heiman D.I."/>
            <person name="Young S.K."/>
            <person name="Furuya K."/>
            <person name="Guo Y."/>
            <person name="Pidoux A."/>
            <person name="Chen H.M."/>
            <person name="Robbertse B."/>
            <person name="Goldberg J.M."/>
            <person name="Aoki K."/>
            <person name="Bayne E.H."/>
            <person name="Berlin A.M."/>
            <person name="Desjardins C.A."/>
            <person name="Dobbs E."/>
            <person name="Dukaj L."/>
            <person name="Fan L."/>
            <person name="FitzGerald M.G."/>
            <person name="French C."/>
            <person name="Gujja S."/>
            <person name="Hansen K."/>
            <person name="Keifenheim D."/>
            <person name="Levin J.Z."/>
            <person name="Mosher R.A."/>
            <person name="Mueller C.A."/>
            <person name="Pfiffner J."/>
            <person name="Priest M."/>
            <person name="Russ C."/>
            <person name="Smialowska A."/>
            <person name="Swoboda P."/>
            <person name="Sykes S.M."/>
            <person name="Vaughn M."/>
            <person name="Vengrova S."/>
            <person name="Yoder R."/>
            <person name="Zeng Q."/>
            <person name="Allshire R."/>
            <person name="Baulcombe D."/>
            <person name="Birren B.W."/>
            <person name="Brown W."/>
            <person name="Ekwall K."/>
            <person name="Kellis M."/>
            <person name="Leatherwood J."/>
            <person name="Levin H."/>
            <person name="Margalit H."/>
            <person name="Martienssen R."/>
            <person name="Nieduszynski C.A."/>
            <person name="Spatafora J.W."/>
            <person name="Friedman N."/>
            <person name="Dalgaard J.Z."/>
            <person name="Baumann P."/>
            <person name="Niki H."/>
            <person name="Regev A."/>
            <person name="Nusbaum C."/>
        </authorList>
    </citation>
    <scope>NUCLEOTIDE SEQUENCE [LARGE SCALE GENOMIC DNA]</scope>
    <source>
        <strain evidence="8">yFS275 / FY16936</strain>
    </source>
</reference>
<dbReference type="InterPro" id="IPR036812">
    <property type="entry name" value="NAD(P)_OxRdtase_dom_sf"/>
</dbReference>
<dbReference type="PANTHER" id="PTHR43827:SF13">
    <property type="entry name" value="ALDO_KETO REDUCTASE FAMILY PROTEIN"/>
    <property type="match status" value="1"/>
</dbReference>
<dbReference type="STRING" id="402676.B6K5I4"/>
<dbReference type="FunFam" id="3.20.20.100:FF:000015">
    <property type="entry name" value="Oxidoreductase, aldo/keto reductase family"/>
    <property type="match status" value="1"/>
</dbReference>
<dbReference type="PROSITE" id="PS00798">
    <property type="entry name" value="ALDOKETO_REDUCTASE_1"/>
    <property type="match status" value="1"/>
</dbReference>
<dbReference type="PIRSF" id="PIRSF000097">
    <property type="entry name" value="AKR"/>
    <property type="match status" value="1"/>
</dbReference>
<dbReference type="InterPro" id="IPR018170">
    <property type="entry name" value="Aldo/ket_reductase_CS"/>
</dbReference>
<sequence>MLGPLVTLNCGLKCPQLGFGTYTTRLGQCRDSVYAALQAGYRHIDSAQMYHNERQCGEAIQQFMQDTSTKREEIWFTTKLQDLSGYEHTRRAIDGSLKECGLGYIDLFLLHSPYGDRLGCWKAMEEAVQEGKIRAIGVSNFGPHHIQQLLDSQPQIVPAVNQIELHPFCSQQKVVEYCQQHNIVLAAYAPLAHGEKFGSRKLLAIAHKYNKNEAQIMIRFLLQKGFIPLPKSTTPSRIKSNGEVFDFELTKEDMQTLQNLDEDYHSDWNPTISPL</sequence>
<feature type="active site" description="Proton donor" evidence="3">
    <location>
        <position position="50"/>
    </location>
</feature>
<dbReference type="PROSITE" id="PS00062">
    <property type="entry name" value="ALDOKETO_REDUCTASE_2"/>
    <property type="match status" value="1"/>
</dbReference>
<dbReference type="PANTHER" id="PTHR43827">
    <property type="entry name" value="2,5-DIKETO-D-GLUCONIC ACID REDUCTASE"/>
    <property type="match status" value="1"/>
</dbReference>
<keyword evidence="8" id="KW-1185">Reference proteome</keyword>
<dbReference type="Proteomes" id="UP000001744">
    <property type="component" value="Unassembled WGS sequence"/>
</dbReference>
<evidence type="ECO:0000256" key="2">
    <source>
        <dbReference type="ARBA" id="ARBA00023002"/>
    </source>
</evidence>
<comment type="similarity">
    <text evidence="1">Belongs to the aldo/keto reductase family.</text>
</comment>
<evidence type="ECO:0000256" key="1">
    <source>
        <dbReference type="ARBA" id="ARBA00007905"/>
    </source>
</evidence>
<evidence type="ECO:0000313" key="8">
    <source>
        <dbReference type="Proteomes" id="UP000001744"/>
    </source>
</evidence>
<dbReference type="VEuPathDB" id="FungiDB:SJAG_03958"/>
<dbReference type="GeneID" id="7051574"/>
<feature type="site" description="Lowers pKa of active site Tyr" evidence="5">
    <location>
        <position position="79"/>
    </location>
</feature>
<dbReference type="InterPro" id="IPR023210">
    <property type="entry name" value="NADP_OxRdtase_dom"/>
</dbReference>
<dbReference type="AlphaFoldDB" id="B6K5I4"/>
<dbReference type="OMA" id="PWCMRQE"/>
<evidence type="ECO:0000259" key="6">
    <source>
        <dbReference type="Pfam" id="PF00248"/>
    </source>
</evidence>
<keyword evidence="2" id="KW-0560">Oxidoreductase</keyword>
<dbReference type="PROSITE" id="PS00063">
    <property type="entry name" value="ALDOKETO_REDUCTASE_3"/>
    <property type="match status" value="1"/>
</dbReference>
<protein>
    <submittedName>
        <fullName evidence="7">Xylose and arabinose reductase</fullName>
    </submittedName>
</protein>
<dbReference type="Gene3D" id="3.20.20.100">
    <property type="entry name" value="NADP-dependent oxidoreductase domain"/>
    <property type="match status" value="1"/>
</dbReference>
<dbReference type="EMBL" id="KE651167">
    <property type="protein sequence ID" value="EEB08788.1"/>
    <property type="molecule type" value="Genomic_DNA"/>
</dbReference>
<gene>
    <name evidence="7" type="ORF">SJAG_03958</name>
</gene>
<feature type="binding site" evidence="4">
    <location>
        <position position="111"/>
    </location>
    <ligand>
        <name>substrate</name>
    </ligand>
</feature>
<evidence type="ECO:0000256" key="4">
    <source>
        <dbReference type="PIRSR" id="PIRSR000097-2"/>
    </source>
</evidence>
<dbReference type="SUPFAM" id="SSF51430">
    <property type="entry name" value="NAD(P)-linked oxidoreductase"/>
    <property type="match status" value="1"/>
</dbReference>